<reference evidence="3 5" key="2">
    <citation type="submission" date="2019-03" db="EMBL/GenBank/DDBJ databases">
        <title>Genomics of glacier-inhabiting Cryobacterium strains.</title>
        <authorList>
            <person name="Liu Q."/>
            <person name="Xin Y.-H."/>
        </authorList>
    </citation>
    <scope>NUCLEOTIDE SEQUENCE [LARGE SCALE GENOMIC DNA]</scope>
    <source>
        <strain evidence="3 5">Hh34</strain>
    </source>
</reference>
<dbReference type="SUPFAM" id="SSF53448">
    <property type="entry name" value="Nucleotide-diphospho-sugar transferases"/>
    <property type="match status" value="1"/>
</dbReference>
<comment type="caution">
    <text evidence="3">The sequence shown here is derived from an EMBL/GenBank/DDBJ whole genome shotgun (WGS) entry which is preliminary data.</text>
</comment>
<dbReference type="STRING" id="995038.SAMN05216274_1298"/>
<evidence type="ECO:0000259" key="1">
    <source>
        <dbReference type="Pfam" id="PF00535"/>
    </source>
</evidence>
<dbReference type="GO" id="GO:0016740">
    <property type="term" value="F:transferase activity"/>
    <property type="evidence" value="ECO:0007669"/>
    <property type="project" value="UniProtKB-KW"/>
</dbReference>
<sequence length="326" mass="36231">MSKGCEPLIDFEELANPLVTVVIPTIGRAELNRAVTSVKAQTLWLQIELVVVVDLAHADFDRNVLDFEESDQLRIIHTKGKQGGGHARNLGVSAGRGNWVAFLDDDDYWLPTKIAEQIAVAKEYSASGSGSDLVISCRSHLMDSRSAQMTARNVPIRLMRRDESIVRYLLIGRRPGAGRASMFTPTLLVNRSLALRVPWEASLRRHQDWDWLIRLENHGATFRQSENALVVVQVGSAQSVSAGQDWQSSLDWGEKRVGPLNRLAYADFLVAQVLRYVLQAKSGAGFVAVVRHLVKNRTWPSFGPVLIGFAGLMPRRAFDVLLGIIR</sequence>
<evidence type="ECO:0000313" key="2">
    <source>
        <dbReference type="EMBL" id="SFI00192.1"/>
    </source>
</evidence>
<dbReference type="PANTHER" id="PTHR43685:SF2">
    <property type="entry name" value="GLYCOSYLTRANSFERASE 2-LIKE DOMAIN-CONTAINING PROTEIN"/>
    <property type="match status" value="1"/>
</dbReference>
<organism evidence="3 5">
    <name type="scientific">Cryobacterium levicorallinum</name>
    <dbReference type="NCBI Taxonomy" id="995038"/>
    <lineage>
        <taxon>Bacteria</taxon>
        <taxon>Bacillati</taxon>
        <taxon>Actinomycetota</taxon>
        <taxon>Actinomycetes</taxon>
        <taxon>Micrococcales</taxon>
        <taxon>Microbacteriaceae</taxon>
        <taxon>Cryobacterium</taxon>
    </lineage>
</organism>
<proteinExistence type="predicted"/>
<dbReference type="EMBL" id="SOFE01000020">
    <property type="protein sequence ID" value="TFB84197.1"/>
    <property type="molecule type" value="Genomic_DNA"/>
</dbReference>
<dbReference type="PANTHER" id="PTHR43685">
    <property type="entry name" value="GLYCOSYLTRANSFERASE"/>
    <property type="match status" value="1"/>
</dbReference>
<dbReference type="Gene3D" id="3.90.550.10">
    <property type="entry name" value="Spore Coat Polysaccharide Biosynthesis Protein SpsA, Chain A"/>
    <property type="match status" value="1"/>
</dbReference>
<keyword evidence="4" id="KW-1185">Reference proteome</keyword>
<keyword evidence="3" id="KW-0808">Transferase</keyword>
<evidence type="ECO:0000313" key="4">
    <source>
        <dbReference type="Proteomes" id="UP000199681"/>
    </source>
</evidence>
<dbReference type="Proteomes" id="UP000199681">
    <property type="component" value="Unassembled WGS sequence"/>
</dbReference>
<dbReference type="InterPro" id="IPR029044">
    <property type="entry name" value="Nucleotide-diphossugar_trans"/>
</dbReference>
<name>A0A1I3EML3_9MICO</name>
<dbReference type="EMBL" id="FOPW01000029">
    <property type="protein sequence ID" value="SFI00192.1"/>
    <property type="molecule type" value="Genomic_DNA"/>
</dbReference>
<evidence type="ECO:0000313" key="3">
    <source>
        <dbReference type="EMBL" id="TFB84197.1"/>
    </source>
</evidence>
<reference evidence="2 4" key="1">
    <citation type="submission" date="2016-10" db="EMBL/GenBank/DDBJ databases">
        <authorList>
            <person name="Varghese N."/>
            <person name="Submissions S."/>
        </authorList>
    </citation>
    <scope>NUCLEOTIDE SEQUENCE [LARGE SCALE GENOMIC DNA]</scope>
    <source>
        <strain evidence="2 4">GMCC 1.11211</strain>
    </source>
</reference>
<evidence type="ECO:0000313" key="5">
    <source>
        <dbReference type="Proteomes" id="UP000297963"/>
    </source>
</evidence>
<dbReference type="AlphaFoldDB" id="A0A1I3EML3"/>
<feature type="domain" description="Glycosyltransferase 2-like" evidence="1">
    <location>
        <begin position="20"/>
        <end position="128"/>
    </location>
</feature>
<dbReference type="InterPro" id="IPR001173">
    <property type="entry name" value="Glyco_trans_2-like"/>
</dbReference>
<gene>
    <name evidence="3" type="ORF">E3O11_10075</name>
    <name evidence="2" type="ORF">SAMN05216274_1298</name>
</gene>
<protein>
    <submittedName>
        <fullName evidence="3">Glycosyltransferase family 2 protein</fullName>
    </submittedName>
    <submittedName>
        <fullName evidence="2">Glycosyltransferase, GT2 family</fullName>
    </submittedName>
</protein>
<accession>A0A1I3EML3</accession>
<dbReference type="CDD" id="cd00761">
    <property type="entry name" value="Glyco_tranf_GTA_type"/>
    <property type="match status" value="1"/>
</dbReference>
<dbReference type="InterPro" id="IPR050834">
    <property type="entry name" value="Glycosyltransf_2"/>
</dbReference>
<dbReference type="Proteomes" id="UP000297963">
    <property type="component" value="Unassembled WGS sequence"/>
</dbReference>
<dbReference type="Pfam" id="PF00535">
    <property type="entry name" value="Glycos_transf_2"/>
    <property type="match status" value="1"/>
</dbReference>